<dbReference type="InterPro" id="IPR037185">
    <property type="entry name" value="EmrE-like"/>
</dbReference>
<accession>A0A0P1EL79</accession>
<dbReference type="PANTHER" id="PTHR22911">
    <property type="entry name" value="ACYL-MALONYL CONDENSING ENZYME-RELATED"/>
    <property type="match status" value="1"/>
</dbReference>
<dbReference type="AlphaFoldDB" id="A0A0P1EL79"/>
<dbReference type="Pfam" id="PF00892">
    <property type="entry name" value="EamA"/>
    <property type="match status" value="2"/>
</dbReference>
<name>A0A0P1EL79_9RHOB</name>
<feature type="transmembrane region" description="Helical" evidence="6">
    <location>
        <begin position="121"/>
        <end position="141"/>
    </location>
</feature>
<keyword evidence="4 6" id="KW-1133">Transmembrane helix</keyword>
<feature type="domain" description="EamA" evidence="7">
    <location>
        <begin position="173"/>
        <end position="298"/>
    </location>
</feature>
<evidence type="ECO:0000256" key="5">
    <source>
        <dbReference type="ARBA" id="ARBA00023136"/>
    </source>
</evidence>
<protein>
    <submittedName>
        <fullName evidence="8">EamA-like transporter family protein</fullName>
    </submittedName>
</protein>
<dbReference type="EMBL" id="CYPS01000022">
    <property type="protein sequence ID" value="CUH42398.1"/>
    <property type="molecule type" value="Genomic_DNA"/>
</dbReference>
<feature type="transmembrane region" description="Helical" evidence="6">
    <location>
        <begin position="148"/>
        <end position="164"/>
    </location>
</feature>
<feature type="transmembrane region" description="Helical" evidence="6">
    <location>
        <begin position="260"/>
        <end position="280"/>
    </location>
</feature>
<keyword evidence="3 6" id="KW-0812">Transmembrane</keyword>
<evidence type="ECO:0000256" key="1">
    <source>
        <dbReference type="ARBA" id="ARBA00004141"/>
    </source>
</evidence>
<feature type="transmembrane region" description="Helical" evidence="6">
    <location>
        <begin position="170"/>
        <end position="190"/>
    </location>
</feature>
<evidence type="ECO:0000256" key="4">
    <source>
        <dbReference type="ARBA" id="ARBA00022989"/>
    </source>
</evidence>
<sequence>MHIDIVHGLTANGPSFFKVLESAIMTPNVKGAVLMMGSMAAFTVNDALIKVAGAELPLFQMVAMRGVLATLLVFLMARHLGALHLNFPRHDKWLVAARCLAELSATFFFLTALLHMPLANVTAVLQALPLTVTLGAVLFFGEHIGWRRILAIGMGFAGMLLIVRPGPDGFSIYAIYALIAVASVTARDLITRRMSTHVPSLTVTLATSVSITVAAGVATAVTGWEPVAPGVGIMVASAAVFVLTGYLCSVMVMREGDVGFIAPFRYSRLIWALGLGWVIFGDWPDTITMLGAVLVVGAGLFTPFRERQSQPAE</sequence>
<proteinExistence type="inferred from homology"/>
<evidence type="ECO:0000313" key="8">
    <source>
        <dbReference type="EMBL" id="CUH42398.1"/>
    </source>
</evidence>
<dbReference type="InterPro" id="IPR000620">
    <property type="entry name" value="EamA_dom"/>
</dbReference>
<evidence type="ECO:0000256" key="3">
    <source>
        <dbReference type="ARBA" id="ARBA00022692"/>
    </source>
</evidence>
<comment type="similarity">
    <text evidence="2">Belongs to the drug/metabolite transporter (DMT) superfamily. 10 TMS drug/metabolite exporter (DME) (TC 2.A.7.3) family.</text>
</comment>
<dbReference type="SUPFAM" id="SSF103481">
    <property type="entry name" value="Multidrug resistance efflux transporter EmrE"/>
    <property type="match status" value="2"/>
</dbReference>
<reference evidence="9" key="1">
    <citation type="submission" date="2015-09" db="EMBL/GenBank/DDBJ databases">
        <authorList>
            <person name="Rodrigo-Torres L."/>
            <person name="Arahal D.R."/>
        </authorList>
    </citation>
    <scope>NUCLEOTIDE SEQUENCE [LARGE SCALE GENOMIC DNA]</scope>
    <source>
        <strain evidence="9">CECT 4293</strain>
    </source>
</reference>
<feature type="transmembrane region" description="Helical" evidence="6">
    <location>
        <begin position="286"/>
        <end position="304"/>
    </location>
</feature>
<dbReference type="PANTHER" id="PTHR22911:SF6">
    <property type="entry name" value="SOLUTE CARRIER FAMILY 35 MEMBER G1"/>
    <property type="match status" value="1"/>
</dbReference>
<feature type="transmembrane region" description="Helical" evidence="6">
    <location>
        <begin position="58"/>
        <end position="81"/>
    </location>
</feature>
<feature type="transmembrane region" description="Helical" evidence="6">
    <location>
        <begin position="227"/>
        <end position="248"/>
    </location>
</feature>
<comment type="subcellular location">
    <subcellularLocation>
        <location evidence="1">Membrane</location>
        <topology evidence="1">Multi-pass membrane protein</topology>
    </subcellularLocation>
</comment>
<dbReference type="Proteomes" id="UP000050786">
    <property type="component" value="Unassembled WGS sequence"/>
</dbReference>
<dbReference type="Gene3D" id="1.10.3730.20">
    <property type="match status" value="1"/>
</dbReference>
<evidence type="ECO:0000259" key="7">
    <source>
        <dbReference type="Pfam" id="PF00892"/>
    </source>
</evidence>
<evidence type="ECO:0000313" key="9">
    <source>
        <dbReference type="Proteomes" id="UP000050786"/>
    </source>
</evidence>
<keyword evidence="5 6" id="KW-0472">Membrane</keyword>
<feature type="transmembrane region" description="Helical" evidence="6">
    <location>
        <begin position="202"/>
        <end position="221"/>
    </location>
</feature>
<keyword evidence="9" id="KW-1185">Reference proteome</keyword>
<organism evidence="8 9">
    <name type="scientific">Ruegeria atlantica</name>
    <dbReference type="NCBI Taxonomy" id="81569"/>
    <lineage>
        <taxon>Bacteria</taxon>
        <taxon>Pseudomonadati</taxon>
        <taxon>Pseudomonadota</taxon>
        <taxon>Alphaproteobacteria</taxon>
        <taxon>Rhodobacterales</taxon>
        <taxon>Roseobacteraceae</taxon>
        <taxon>Ruegeria</taxon>
    </lineage>
</organism>
<gene>
    <name evidence="8" type="ORF">RUM4293_01286</name>
</gene>
<feature type="domain" description="EamA" evidence="7">
    <location>
        <begin position="30"/>
        <end position="163"/>
    </location>
</feature>
<evidence type="ECO:0000256" key="2">
    <source>
        <dbReference type="ARBA" id="ARBA00009853"/>
    </source>
</evidence>
<feature type="transmembrane region" description="Helical" evidence="6">
    <location>
        <begin position="93"/>
        <end position="115"/>
    </location>
</feature>
<dbReference type="GO" id="GO:0016020">
    <property type="term" value="C:membrane"/>
    <property type="evidence" value="ECO:0007669"/>
    <property type="project" value="UniProtKB-SubCell"/>
</dbReference>
<evidence type="ECO:0000256" key="6">
    <source>
        <dbReference type="SAM" id="Phobius"/>
    </source>
</evidence>